<dbReference type="InterPro" id="IPR036034">
    <property type="entry name" value="PDZ_sf"/>
</dbReference>
<keyword evidence="2" id="KW-0378">Hydrolase</keyword>
<reference evidence="2 3" key="1">
    <citation type="submission" date="2019-03" db="EMBL/GenBank/DDBJ databases">
        <title>Genomic Encyclopedia of Archaeal and Bacterial Type Strains, Phase II (KMG-II): from individual species to whole genera.</title>
        <authorList>
            <person name="Goeker M."/>
        </authorList>
    </citation>
    <scope>NUCLEOTIDE SEQUENCE [LARGE SCALE GENOMIC DNA]</scope>
    <source>
        <strain evidence="2 3">DSM 19035</strain>
    </source>
</reference>
<dbReference type="GO" id="GO:0008236">
    <property type="term" value="F:serine-type peptidase activity"/>
    <property type="evidence" value="ECO:0007669"/>
    <property type="project" value="InterPro"/>
</dbReference>
<sequence>MLLSSMNSTIYLKLLKVFLFSFIIILPLRSLCQINNVGLERISAYGKVWGVINYFHPEMGKGKLNGDSLFLKHLSYLPENPSAINFKRSVAGMLGELHDPQISITEKYTSTDEMKLTARKQYAYHLLPGKQLYLALPQTAFAKGLNTDSILRRSPSQKIVVDLRNADLNNDLGLKQYKRFVQPLIAGIIHDMMLLPTERSFFYKGLMRQDFPQDINLFDPDKDGNVDHLQVHNGLRNVSEGAYLLPVDVENYSSYRYCFIINRFTNINSVKAIMALRNRNRCLVVFDGPVPDYLYGTFYYMNLPDGLVAKIRTSEVIYEDGTLGPAPDLVISGQSDTTLHSLSVVSAGNLLKMPIKLKHGHVENTVLVRKPSNKYATNGMPGVNLRLLGLFNFWNTIHFFSPNKNLIALDWDTALLHFIPKFLAADHEDKYFMALMELTASIKDGHAILINTVTGRSPSGFMDGNLPFACDQIDDKVYITSIMPDSAQHAILSQLNYGDELIAIDGLPVRSIINKWEPLLPASNAAGFKRELYATWLTAGAVNSEAKITLVRNGRQKNINLKRINRNDYYNLWGKVIRPVSVPAIFPPVCRILDGNIGYLRMNRIYTNQLDSLANLLRDCKKIIVDARGYPRDGSIGTNLATYIASKTDTVSYDEFPFVTGPNLSKRQMMIDYSVIAPKPNPNLKHQQYYILVDEGNQSQGEWNIIALQGVTKAVTIGRTTAGANGMAVTVTLPGNYTTFFSGFGEYYTDHIPNQKNGVKIDIEVKKTLKAAINGEDDIFNKALSIIKEK</sequence>
<dbReference type="InterPro" id="IPR029045">
    <property type="entry name" value="ClpP/crotonase-like_dom_sf"/>
</dbReference>
<proteinExistence type="predicted"/>
<dbReference type="EMBL" id="SNYC01000005">
    <property type="protein sequence ID" value="TDQ08183.1"/>
    <property type="molecule type" value="Genomic_DNA"/>
</dbReference>
<organism evidence="2 3">
    <name type="scientific">Pedobacter metabolipauper</name>
    <dbReference type="NCBI Taxonomy" id="425513"/>
    <lineage>
        <taxon>Bacteria</taxon>
        <taxon>Pseudomonadati</taxon>
        <taxon>Bacteroidota</taxon>
        <taxon>Sphingobacteriia</taxon>
        <taxon>Sphingobacteriales</taxon>
        <taxon>Sphingobacteriaceae</taxon>
        <taxon>Pedobacter</taxon>
    </lineage>
</organism>
<feature type="domain" description="Tail specific protease" evidence="1">
    <location>
        <begin position="596"/>
        <end position="765"/>
    </location>
</feature>
<evidence type="ECO:0000259" key="1">
    <source>
        <dbReference type="Pfam" id="PF03572"/>
    </source>
</evidence>
<dbReference type="Gene3D" id="3.30.750.44">
    <property type="match status" value="1"/>
</dbReference>
<name>A0A4R6STD9_9SPHI</name>
<dbReference type="SUPFAM" id="SSF52096">
    <property type="entry name" value="ClpP/crotonase"/>
    <property type="match status" value="1"/>
</dbReference>
<evidence type="ECO:0000313" key="2">
    <source>
        <dbReference type="EMBL" id="TDQ08183.1"/>
    </source>
</evidence>
<evidence type="ECO:0000313" key="3">
    <source>
        <dbReference type="Proteomes" id="UP000295620"/>
    </source>
</evidence>
<dbReference type="InterPro" id="IPR005151">
    <property type="entry name" value="Tail-specific_protease"/>
</dbReference>
<dbReference type="Proteomes" id="UP000295620">
    <property type="component" value="Unassembled WGS sequence"/>
</dbReference>
<dbReference type="OrthoDB" id="5379939at2"/>
<accession>A0A4R6STD9</accession>
<keyword evidence="3" id="KW-1185">Reference proteome</keyword>
<dbReference type="Pfam" id="PF03572">
    <property type="entry name" value="Peptidase_S41"/>
    <property type="match status" value="1"/>
</dbReference>
<comment type="caution">
    <text evidence="2">The sequence shown here is derived from an EMBL/GenBank/DDBJ whole genome shotgun (WGS) entry which is preliminary data.</text>
</comment>
<dbReference type="Gene3D" id="2.30.42.10">
    <property type="match status" value="1"/>
</dbReference>
<dbReference type="GO" id="GO:0006508">
    <property type="term" value="P:proteolysis"/>
    <property type="evidence" value="ECO:0007669"/>
    <property type="project" value="UniProtKB-KW"/>
</dbReference>
<dbReference type="AlphaFoldDB" id="A0A4R6STD9"/>
<dbReference type="Gene3D" id="3.90.226.10">
    <property type="entry name" value="2-enoyl-CoA Hydratase, Chain A, domain 1"/>
    <property type="match status" value="1"/>
</dbReference>
<protein>
    <submittedName>
        <fullName evidence="2">C-terminal processing protease CtpA/Prc</fullName>
    </submittedName>
</protein>
<gene>
    <name evidence="2" type="ORF">ATK78_2687</name>
</gene>
<keyword evidence="2" id="KW-0645">Protease</keyword>